<dbReference type="GeneID" id="59347956"/>
<dbReference type="Proteomes" id="UP000636479">
    <property type="component" value="Unassembled WGS sequence"/>
</dbReference>
<dbReference type="GO" id="GO:0031505">
    <property type="term" value="P:fungal-type cell wall organization"/>
    <property type="evidence" value="ECO:0007669"/>
    <property type="project" value="TreeGrafter"/>
</dbReference>
<protein>
    <submittedName>
        <fullName evidence="4">Uncharacterized protein</fullName>
    </submittedName>
</protein>
<keyword evidence="3" id="KW-0732">Signal</keyword>
<feature type="transmembrane region" description="Helical" evidence="2">
    <location>
        <begin position="530"/>
        <end position="554"/>
    </location>
</feature>
<reference evidence="4" key="1">
    <citation type="submission" date="2020-05" db="EMBL/GenBank/DDBJ databases">
        <title>Mycena genomes resolve the evolution of fungal bioluminescence.</title>
        <authorList>
            <person name="Tsai I.J."/>
        </authorList>
    </citation>
    <scope>NUCLEOTIDE SEQUENCE</scope>
    <source>
        <strain evidence="4">171206Taipei</strain>
    </source>
</reference>
<keyword evidence="5" id="KW-1185">Reference proteome</keyword>
<gene>
    <name evidence="4" type="ORF">MIND_00878300</name>
</gene>
<dbReference type="GO" id="GO:0007232">
    <property type="term" value="P:osmosensory signaling pathway via Sho1 osmosensor"/>
    <property type="evidence" value="ECO:0007669"/>
    <property type="project" value="InterPro"/>
</dbReference>
<dbReference type="GO" id="GO:0001402">
    <property type="term" value="P:signal transduction involved in filamentous growth"/>
    <property type="evidence" value="ECO:0007669"/>
    <property type="project" value="TreeGrafter"/>
</dbReference>
<feature type="region of interest" description="Disordered" evidence="1">
    <location>
        <begin position="18"/>
        <end position="137"/>
    </location>
</feature>
<dbReference type="AlphaFoldDB" id="A0A8H6VYY0"/>
<sequence>MLVLPLLSVTFVAVASAHTAHDSHARRSRQAQAARFRQRADAHARDEGFSLPSLPGNPFATPSESAGPSGSDAGSSVSISLPGATSTKLEPSGSASEPASVSSTPVSDSASASITQPPQQSSEPVSSEPVSSQPAASNTDIFSALSSLLSSVLSPPPSESAIFSSTAIFSASQTITDPPPSASGSASASDPGLSIPLSIPSSIPLSISTTDVSSAPVSVSSTPVSVSQSDNFPPSSSIPGGPSSSVPDNGGPSSSIPDNGGPSSSVVISSSSAVEFPNGPSSSVSVSVSTSTTVSVSVSTTTTVSVQSDLTFILTESSLALASVATTTSLSLSNPDAPTTTISFTASAQTALTTAPLPSGLPSRIYPPNGPPQNPGVGNYSFISLLFDNFLGWEFVCTNSISSTQIFAMMPVILATSLGIPTTDVHTFALQVRVPESYQGSADADQLQTIFLAYIPTDSLDNLALQLKSRNSLFYTGLPGNAVATQLAQHIVSAFALNSVADPDTTTKKNGASANHLNGAVSQSKTRQDAIIGVVSTLGAIAVLVLVFLAYRAFKRRAELAHHRLSDPPDVAGIPPTGRDFDQDSVGGQRRRSFYFAEDSLRGFGGDRQDDMAYDSRGAGMTQRRNVMPAAISAPILQQSSMNW</sequence>
<dbReference type="RefSeq" id="XP_037218682.1">
    <property type="nucleotide sequence ID" value="XM_037365440.1"/>
</dbReference>
<evidence type="ECO:0000256" key="2">
    <source>
        <dbReference type="SAM" id="Phobius"/>
    </source>
</evidence>
<dbReference type="OrthoDB" id="3366093at2759"/>
<feature type="compositionally biased region" description="Low complexity" evidence="1">
    <location>
        <begin position="90"/>
        <end position="137"/>
    </location>
</feature>
<dbReference type="InterPro" id="IPR039295">
    <property type="entry name" value="MSB2"/>
</dbReference>
<dbReference type="GO" id="GO:0005576">
    <property type="term" value="C:extracellular region"/>
    <property type="evidence" value="ECO:0007669"/>
    <property type="project" value="TreeGrafter"/>
</dbReference>
<dbReference type="GO" id="GO:0005034">
    <property type="term" value="F:osmosensor activity"/>
    <property type="evidence" value="ECO:0007669"/>
    <property type="project" value="InterPro"/>
</dbReference>
<dbReference type="EMBL" id="JACAZF010000007">
    <property type="protein sequence ID" value="KAF7299294.1"/>
    <property type="molecule type" value="Genomic_DNA"/>
</dbReference>
<evidence type="ECO:0000313" key="5">
    <source>
        <dbReference type="Proteomes" id="UP000636479"/>
    </source>
</evidence>
<feature type="compositionally biased region" description="Basic and acidic residues" evidence="1">
    <location>
        <begin position="38"/>
        <end position="48"/>
    </location>
</feature>
<keyword evidence="2" id="KW-0472">Membrane</keyword>
<name>A0A8H6VYY0_9AGAR</name>
<dbReference type="GO" id="GO:0005886">
    <property type="term" value="C:plasma membrane"/>
    <property type="evidence" value="ECO:0007669"/>
    <property type="project" value="InterPro"/>
</dbReference>
<proteinExistence type="predicted"/>
<feature type="chain" id="PRO_5034856696" evidence="3">
    <location>
        <begin position="18"/>
        <end position="644"/>
    </location>
</feature>
<keyword evidence="2" id="KW-1133">Transmembrane helix</keyword>
<dbReference type="GO" id="GO:0030010">
    <property type="term" value="P:establishment of cell polarity"/>
    <property type="evidence" value="ECO:0007669"/>
    <property type="project" value="TreeGrafter"/>
</dbReference>
<dbReference type="PANTHER" id="PTHR35778:SF1">
    <property type="entry name" value="SIGNALING MUCIN HKR1-RELATED"/>
    <property type="match status" value="1"/>
</dbReference>
<feature type="compositionally biased region" description="Low complexity" evidence="1">
    <location>
        <begin position="214"/>
        <end position="247"/>
    </location>
</feature>
<feature type="signal peptide" evidence="3">
    <location>
        <begin position="1"/>
        <end position="17"/>
    </location>
</feature>
<dbReference type="GO" id="GO:0009986">
    <property type="term" value="C:cell surface"/>
    <property type="evidence" value="ECO:0007669"/>
    <property type="project" value="TreeGrafter"/>
</dbReference>
<dbReference type="PANTHER" id="PTHR35778">
    <property type="entry name" value="SIGNALING MUCIN HKR1-RELATED"/>
    <property type="match status" value="1"/>
</dbReference>
<comment type="caution">
    <text evidence="4">The sequence shown here is derived from an EMBL/GenBank/DDBJ whole genome shotgun (WGS) entry which is preliminary data.</text>
</comment>
<evidence type="ECO:0000256" key="1">
    <source>
        <dbReference type="SAM" id="MobiDB-lite"/>
    </source>
</evidence>
<organism evidence="4 5">
    <name type="scientific">Mycena indigotica</name>
    <dbReference type="NCBI Taxonomy" id="2126181"/>
    <lineage>
        <taxon>Eukaryota</taxon>
        <taxon>Fungi</taxon>
        <taxon>Dikarya</taxon>
        <taxon>Basidiomycota</taxon>
        <taxon>Agaricomycotina</taxon>
        <taxon>Agaricomycetes</taxon>
        <taxon>Agaricomycetidae</taxon>
        <taxon>Agaricales</taxon>
        <taxon>Marasmiineae</taxon>
        <taxon>Mycenaceae</taxon>
        <taxon>Mycena</taxon>
    </lineage>
</organism>
<feature type="compositionally biased region" description="Low complexity" evidence="1">
    <location>
        <begin position="63"/>
        <end position="80"/>
    </location>
</feature>
<feature type="region of interest" description="Disordered" evidence="1">
    <location>
        <begin position="214"/>
        <end position="267"/>
    </location>
</feature>
<dbReference type="GO" id="GO:0030427">
    <property type="term" value="C:site of polarized growth"/>
    <property type="evidence" value="ECO:0007669"/>
    <property type="project" value="TreeGrafter"/>
</dbReference>
<evidence type="ECO:0000256" key="3">
    <source>
        <dbReference type="SAM" id="SignalP"/>
    </source>
</evidence>
<dbReference type="GO" id="GO:0006972">
    <property type="term" value="P:hyperosmotic response"/>
    <property type="evidence" value="ECO:0007669"/>
    <property type="project" value="TreeGrafter"/>
</dbReference>
<accession>A0A8H6VYY0</accession>
<keyword evidence="2" id="KW-0812">Transmembrane</keyword>
<evidence type="ECO:0000313" key="4">
    <source>
        <dbReference type="EMBL" id="KAF7299294.1"/>
    </source>
</evidence>